<dbReference type="HOGENOM" id="CLU_2197383_0_0_1"/>
<dbReference type="Proteomes" id="UP000054477">
    <property type="component" value="Unassembled WGS sequence"/>
</dbReference>
<evidence type="ECO:0000313" key="3">
    <source>
        <dbReference type="Proteomes" id="UP000054477"/>
    </source>
</evidence>
<reference evidence="2 3" key="1">
    <citation type="submission" date="2014-04" db="EMBL/GenBank/DDBJ databases">
        <authorList>
            <consortium name="DOE Joint Genome Institute"/>
            <person name="Kuo A."/>
            <person name="Kohler A."/>
            <person name="Nagy L.G."/>
            <person name="Floudas D."/>
            <person name="Copeland A."/>
            <person name="Barry K.W."/>
            <person name="Cichocki N."/>
            <person name="Veneault-Fourrey C."/>
            <person name="LaButti K."/>
            <person name="Lindquist E.A."/>
            <person name="Lipzen A."/>
            <person name="Lundell T."/>
            <person name="Morin E."/>
            <person name="Murat C."/>
            <person name="Sun H."/>
            <person name="Tunlid A."/>
            <person name="Henrissat B."/>
            <person name="Grigoriev I.V."/>
            <person name="Hibbett D.S."/>
            <person name="Martin F."/>
            <person name="Nordberg H.P."/>
            <person name="Cantor M.N."/>
            <person name="Hua S.X."/>
        </authorList>
    </citation>
    <scope>NUCLEOTIDE SEQUENCE [LARGE SCALE GENOMIC DNA]</scope>
    <source>
        <strain evidence="2 3">LaAM-08-1</strain>
    </source>
</reference>
<evidence type="ECO:0000256" key="1">
    <source>
        <dbReference type="SAM" id="MobiDB-lite"/>
    </source>
</evidence>
<dbReference type="AlphaFoldDB" id="A0A0C9XKN9"/>
<gene>
    <name evidence="2" type="ORF">K443DRAFT_273119</name>
</gene>
<name>A0A0C9XKN9_9AGAR</name>
<feature type="region of interest" description="Disordered" evidence="1">
    <location>
        <begin position="1"/>
        <end position="24"/>
    </location>
</feature>
<reference evidence="3" key="2">
    <citation type="submission" date="2015-01" db="EMBL/GenBank/DDBJ databases">
        <title>Evolutionary Origins and Diversification of the Mycorrhizal Mutualists.</title>
        <authorList>
            <consortium name="DOE Joint Genome Institute"/>
            <consortium name="Mycorrhizal Genomics Consortium"/>
            <person name="Kohler A."/>
            <person name="Kuo A."/>
            <person name="Nagy L.G."/>
            <person name="Floudas D."/>
            <person name="Copeland A."/>
            <person name="Barry K.W."/>
            <person name="Cichocki N."/>
            <person name="Veneault-Fourrey C."/>
            <person name="LaButti K."/>
            <person name="Lindquist E.A."/>
            <person name="Lipzen A."/>
            <person name="Lundell T."/>
            <person name="Morin E."/>
            <person name="Murat C."/>
            <person name="Riley R."/>
            <person name="Ohm R."/>
            <person name="Sun H."/>
            <person name="Tunlid A."/>
            <person name="Henrissat B."/>
            <person name="Grigoriev I.V."/>
            <person name="Hibbett D.S."/>
            <person name="Martin F."/>
        </authorList>
    </citation>
    <scope>NUCLEOTIDE SEQUENCE [LARGE SCALE GENOMIC DNA]</scope>
    <source>
        <strain evidence="3">LaAM-08-1</strain>
    </source>
</reference>
<protein>
    <submittedName>
        <fullName evidence="2">Uncharacterized protein</fullName>
    </submittedName>
</protein>
<proteinExistence type="predicted"/>
<keyword evidence="3" id="KW-1185">Reference proteome</keyword>
<dbReference type="EMBL" id="KN838711">
    <property type="protein sequence ID" value="KIJ96757.1"/>
    <property type="molecule type" value="Genomic_DNA"/>
</dbReference>
<evidence type="ECO:0000313" key="2">
    <source>
        <dbReference type="EMBL" id="KIJ96757.1"/>
    </source>
</evidence>
<accession>A0A0C9XKN9</accession>
<sequence length="108" mass="11951">MSLEPAALEVSLGMPSSSSFESEDCSREPIMPLTLPLPNQSWCSCSSSLHQRWESWTRNRCLVENERGSYGPTRTCFDAGSGRQRGRGCGVLLVVRTFISNPTIRNSP</sequence>
<organism evidence="2 3">
    <name type="scientific">Laccaria amethystina LaAM-08-1</name>
    <dbReference type="NCBI Taxonomy" id="1095629"/>
    <lineage>
        <taxon>Eukaryota</taxon>
        <taxon>Fungi</taxon>
        <taxon>Dikarya</taxon>
        <taxon>Basidiomycota</taxon>
        <taxon>Agaricomycotina</taxon>
        <taxon>Agaricomycetes</taxon>
        <taxon>Agaricomycetidae</taxon>
        <taxon>Agaricales</taxon>
        <taxon>Agaricineae</taxon>
        <taxon>Hydnangiaceae</taxon>
        <taxon>Laccaria</taxon>
    </lineage>
</organism>
<feature type="compositionally biased region" description="Low complexity" evidence="1">
    <location>
        <begin position="11"/>
        <end position="20"/>
    </location>
</feature>